<dbReference type="EMBL" id="QLNT01000013">
    <property type="protein sequence ID" value="KAF3068888.1"/>
    <property type="molecule type" value="Genomic_DNA"/>
</dbReference>
<reference evidence="2 3" key="1">
    <citation type="submission" date="2018-06" db="EMBL/GenBank/DDBJ databases">
        <title>Genome analysis of cellulolytic fungus Trichoderma lentiforme CFAM-422.</title>
        <authorList>
            <person name="Steindorff A.S."/>
            <person name="Formighieri E.F."/>
            <person name="Midorikawa G.E.O."/>
            <person name="Tamietti M.S."/>
            <person name="Ramos E.Z."/>
            <person name="Silva A.S."/>
            <person name="Bon E.P.S."/>
            <person name="Mendes T.D."/>
            <person name="Damaso M.C.T."/>
            <person name="Favaro L.C.L."/>
        </authorList>
    </citation>
    <scope>NUCLEOTIDE SEQUENCE [LARGE SCALE GENOMIC DNA]</scope>
    <source>
        <strain evidence="2 3">CFAM-422</strain>
    </source>
</reference>
<keyword evidence="3" id="KW-1185">Reference proteome</keyword>
<evidence type="ECO:0000313" key="3">
    <source>
        <dbReference type="Proteomes" id="UP000801864"/>
    </source>
</evidence>
<feature type="compositionally biased region" description="Low complexity" evidence="1">
    <location>
        <begin position="467"/>
        <end position="476"/>
    </location>
</feature>
<dbReference type="Proteomes" id="UP000801864">
    <property type="component" value="Unassembled WGS sequence"/>
</dbReference>
<feature type="region of interest" description="Disordered" evidence="1">
    <location>
        <begin position="448"/>
        <end position="476"/>
    </location>
</feature>
<comment type="caution">
    <text evidence="2">The sequence shown here is derived from an EMBL/GenBank/DDBJ whole genome shotgun (WGS) entry which is preliminary data.</text>
</comment>
<organism evidence="2 3">
    <name type="scientific">Trichoderma lentiforme</name>
    <dbReference type="NCBI Taxonomy" id="1567552"/>
    <lineage>
        <taxon>Eukaryota</taxon>
        <taxon>Fungi</taxon>
        <taxon>Dikarya</taxon>
        <taxon>Ascomycota</taxon>
        <taxon>Pezizomycotina</taxon>
        <taxon>Sordariomycetes</taxon>
        <taxon>Hypocreomycetidae</taxon>
        <taxon>Hypocreales</taxon>
        <taxon>Hypocreaceae</taxon>
        <taxon>Trichoderma</taxon>
    </lineage>
</organism>
<accession>A0A9P4XD81</accession>
<name>A0A9P4XD81_9HYPO</name>
<sequence>MLRFLVPPSDGVYPSRDSRFRRSFYQQLQRNPPRLTKEGYIRALELYGREDKLLDSLPSSASRFNQWKRDNPGDLAEYRRHANKRDYDWENGSVDKNSFYTSYIQDESPEVSQENLTAPITMPRSQDQETRIDNATEAPRVERSVGDMTWKDGKAEANAAGVAYIASAAMNALRHVVENGGTIEGRDLEIEQELVDYVSAENMEQFRIYLGNFVQGGNPSGGLRNSWLEEEEEVAPLPVQRRLFGEASTPSRKRPSSLLQELEAEDEPEHEDAGRVRGNAREQFEMPYILEDCWEVAGESIPVSVLYANGQALPLRDTNVAKLLGRFHEAVIKEGQMNVTLAKSMNMLGVPAAAILRTGPAVAYLTGEGAIKALDAFSTCSKLAQRSAAKKLVMEAVGFYDKHGYTQISKRMPALFQFPGLPTYAEFKTCTTKLTTNGQANFNALNEKGDVPVYQVGPPSEGEDNGESSSDGGSDE</sequence>
<evidence type="ECO:0000313" key="2">
    <source>
        <dbReference type="EMBL" id="KAF3068888.1"/>
    </source>
</evidence>
<feature type="region of interest" description="Disordered" evidence="1">
    <location>
        <begin position="240"/>
        <end position="278"/>
    </location>
</feature>
<protein>
    <submittedName>
        <fullName evidence="2">Uncharacterized protein</fullName>
    </submittedName>
</protein>
<gene>
    <name evidence="2" type="ORF">CFAM422_007613</name>
</gene>
<dbReference type="AlphaFoldDB" id="A0A9P4XD81"/>
<proteinExistence type="predicted"/>
<evidence type="ECO:0000256" key="1">
    <source>
        <dbReference type="SAM" id="MobiDB-lite"/>
    </source>
</evidence>